<dbReference type="Pfam" id="PF23326">
    <property type="entry name" value="UBL_UBAC1"/>
    <property type="match status" value="1"/>
</dbReference>
<dbReference type="InterPro" id="IPR052476">
    <property type="entry name" value="UBAC1"/>
</dbReference>
<dbReference type="InterPro" id="IPR009060">
    <property type="entry name" value="UBA-like_sf"/>
</dbReference>
<dbReference type="AlphaFoldDB" id="A0A6J7ZX10"/>
<dbReference type="SUPFAM" id="SSF46934">
    <property type="entry name" value="UBA-like"/>
    <property type="match status" value="2"/>
</dbReference>
<feature type="domain" description="UBA" evidence="2">
    <location>
        <begin position="270"/>
        <end position="310"/>
    </location>
</feature>
<dbReference type="InterPro" id="IPR029071">
    <property type="entry name" value="Ubiquitin-like_domsf"/>
</dbReference>
<dbReference type="InterPro" id="IPR000626">
    <property type="entry name" value="Ubiquitin-like_dom"/>
</dbReference>
<dbReference type="Gene3D" id="1.10.8.10">
    <property type="entry name" value="DNA helicase RuvA subunit, C-terminal domain"/>
    <property type="match status" value="2"/>
</dbReference>
<feature type="domain" description="Ubiquitin-like" evidence="3">
    <location>
        <begin position="14"/>
        <end position="97"/>
    </location>
</feature>
<dbReference type="PROSITE" id="PS50030">
    <property type="entry name" value="UBA"/>
    <property type="match status" value="2"/>
</dbReference>
<feature type="domain" description="UBA" evidence="2">
    <location>
        <begin position="358"/>
        <end position="398"/>
    </location>
</feature>
<dbReference type="InterPro" id="IPR041927">
    <property type="entry name" value="UBA2_UBAC1"/>
</dbReference>
<evidence type="ECO:0000259" key="2">
    <source>
        <dbReference type="PROSITE" id="PS50030"/>
    </source>
</evidence>
<dbReference type="InterPro" id="IPR057650">
    <property type="entry name" value="UBL_UBAC1"/>
</dbReference>
<evidence type="ECO:0000313" key="5">
    <source>
        <dbReference type="Proteomes" id="UP000507470"/>
    </source>
</evidence>
<dbReference type="PANTHER" id="PTHR46738">
    <property type="entry name" value="UBIQUITIN-ASSOCIATED DOMAIN-CONTAINING PROTEIN 1"/>
    <property type="match status" value="1"/>
</dbReference>
<dbReference type="Proteomes" id="UP000507470">
    <property type="component" value="Unassembled WGS sequence"/>
</dbReference>
<evidence type="ECO:0000313" key="4">
    <source>
        <dbReference type="EMBL" id="CAC5357031.1"/>
    </source>
</evidence>
<feature type="compositionally biased region" description="Basic and acidic residues" evidence="1">
    <location>
        <begin position="101"/>
        <end position="125"/>
    </location>
</feature>
<reference evidence="4 5" key="1">
    <citation type="submission" date="2020-06" db="EMBL/GenBank/DDBJ databases">
        <authorList>
            <person name="Li R."/>
            <person name="Bekaert M."/>
        </authorList>
    </citation>
    <scope>NUCLEOTIDE SEQUENCE [LARGE SCALE GENOMIC DNA]</scope>
    <source>
        <strain evidence="5">wild</strain>
    </source>
</reference>
<dbReference type="PROSITE" id="PS50053">
    <property type="entry name" value="UBIQUITIN_2"/>
    <property type="match status" value="1"/>
</dbReference>
<organism evidence="4 5">
    <name type="scientific">Mytilus coruscus</name>
    <name type="common">Sea mussel</name>
    <dbReference type="NCBI Taxonomy" id="42192"/>
    <lineage>
        <taxon>Eukaryota</taxon>
        <taxon>Metazoa</taxon>
        <taxon>Spiralia</taxon>
        <taxon>Lophotrochozoa</taxon>
        <taxon>Mollusca</taxon>
        <taxon>Bivalvia</taxon>
        <taxon>Autobranchia</taxon>
        <taxon>Pteriomorphia</taxon>
        <taxon>Mytilida</taxon>
        <taxon>Mytiloidea</taxon>
        <taxon>Mytilidae</taxon>
        <taxon>Mytilinae</taxon>
        <taxon>Mytilus</taxon>
    </lineage>
</organism>
<evidence type="ECO:0000256" key="1">
    <source>
        <dbReference type="SAM" id="MobiDB-lite"/>
    </source>
</evidence>
<dbReference type="SUPFAM" id="SSF54236">
    <property type="entry name" value="Ubiquitin-like"/>
    <property type="match status" value="1"/>
</dbReference>
<protein>
    <submittedName>
        <fullName evidence="4">KPC2</fullName>
    </submittedName>
</protein>
<sequence length="486" mass="54593">MYVSDSNIFPSKGMRIRICHMDGRNYVIDLNSNIKIDELKIMSLSHFNDPAESIKTSLYHKVLLVRTGQVLSEEKTISEEGVKENDELLLLKKRLTPSPLESKDGLVNKDESRKGPTAEEIKEITGELSATKRGPQPEVSNDDFHSELQKILVALVELSQKLLCMNPDVSKLFKGAEDCKFMCTCVYRLSEKKDESRKGPTAEEIKEITGELSATKRGPQPEVSNDDFHSELQKILVALVELSQKLLCMNPDVSKLFKGAEGLTNETEVTADKDLVKQLTDMGFSESKVTKALEQTKNSFNSAMEWLLQHALDPEPEHTQEEQVEGATGITLPEATKDNTQHKNNLLSLRALGKKEFKPNAQALLNLVEMGFEEAEVIEALRVSRNEQNGACEWLLGDRKTRIEDSEPEGLDPSSQMYKALVSNPNVQLGLNNPRCLLAMIQLLESPLTLHQWLSDPETGPFIVHITRIYHSWKYSSETDNDGQMK</sequence>
<dbReference type="InterPro" id="IPR015940">
    <property type="entry name" value="UBA"/>
</dbReference>
<dbReference type="EMBL" id="CACVKT020000198">
    <property type="protein sequence ID" value="CAC5357031.1"/>
    <property type="molecule type" value="Genomic_DNA"/>
</dbReference>
<dbReference type="GO" id="GO:0000151">
    <property type="term" value="C:ubiquitin ligase complex"/>
    <property type="evidence" value="ECO:0007669"/>
    <property type="project" value="TreeGrafter"/>
</dbReference>
<proteinExistence type="predicted"/>
<dbReference type="SMART" id="SM00165">
    <property type="entry name" value="UBA"/>
    <property type="match status" value="2"/>
</dbReference>
<name>A0A6J7ZX10_MYTCO</name>
<dbReference type="PANTHER" id="PTHR46738:SF1">
    <property type="entry name" value="UBIQUITIN-ASSOCIATED DOMAIN-CONTAINING PROTEIN 1"/>
    <property type="match status" value="1"/>
</dbReference>
<gene>
    <name evidence="4" type="ORF">MCOR_903</name>
</gene>
<keyword evidence="5" id="KW-1185">Reference proteome</keyword>
<evidence type="ECO:0000259" key="3">
    <source>
        <dbReference type="PROSITE" id="PS50053"/>
    </source>
</evidence>
<dbReference type="Pfam" id="PF22562">
    <property type="entry name" value="UBA_7"/>
    <property type="match status" value="2"/>
</dbReference>
<feature type="region of interest" description="Disordered" evidence="1">
    <location>
        <begin position="101"/>
        <end position="140"/>
    </location>
</feature>
<accession>A0A6J7ZX10</accession>
<dbReference type="OrthoDB" id="336240at2759"/>
<dbReference type="CDD" id="cd14304">
    <property type="entry name" value="UBA2_KPC2"/>
    <property type="match status" value="1"/>
</dbReference>